<comment type="caution">
    <text evidence="2">The sequence shown here is derived from an EMBL/GenBank/DDBJ whole genome shotgun (WGS) entry which is preliminary data.</text>
</comment>
<dbReference type="AlphaFoldDB" id="A0A0F9K3B0"/>
<dbReference type="InterPro" id="IPR002109">
    <property type="entry name" value="Glutaredoxin"/>
</dbReference>
<dbReference type="Pfam" id="PF00462">
    <property type="entry name" value="Glutaredoxin"/>
    <property type="match status" value="1"/>
</dbReference>
<dbReference type="PROSITE" id="PS51354">
    <property type="entry name" value="GLUTAREDOXIN_2"/>
    <property type="match status" value="1"/>
</dbReference>
<gene>
    <name evidence="2" type="ORF">LCGC14_1683950</name>
</gene>
<dbReference type="CDD" id="cd02976">
    <property type="entry name" value="NrdH"/>
    <property type="match status" value="1"/>
</dbReference>
<name>A0A0F9K3B0_9ZZZZ</name>
<feature type="domain" description="Glutaredoxin" evidence="1">
    <location>
        <begin position="6"/>
        <end position="70"/>
    </location>
</feature>
<reference evidence="2" key="1">
    <citation type="journal article" date="2015" name="Nature">
        <title>Complex archaea that bridge the gap between prokaryotes and eukaryotes.</title>
        <authorList>
            <person name="Spang A."/>
            <person name="Saw J.H."/>
            <person name="Jorgensen S.L."/>
            <person name="Zaremba-Niedzwiedzka K."/>
            <person name="Martijn J."/>
            <person name="Lind A.E."/>
            <person name="van Eijk R."/>
            <person name="Schleper C."/>
            <person name="Guy L."/>
            <person name="Ettema T.J."/>
        </authorList>
    </citation>
    <scope>NUCLEOTIDE SEQUENCE</scope>
</reference>
<evidence type="ECO:0000313" key="2">
    <source>
        <dbReference type="EMBL" id="KKM16623.1"/>
    </source>
</evidence>
<dbReference type="EMBL" id="LAZR01014634">
    <property type="protein sequence ID" value="KKM16623.1"/>
    <property type="molecule type" value="Genomic_DNA"/>
</dbReference>
<dbReference type="InterPro" id="IPR036249">
    <property type="entry name" value="Thioredoxin-like_sf"/>
</dbReference>
<sequence>MPTPPVRIYSLSTCSHCRTTKKLLSECTVKYDVVDVDLLEGEERKAILADVRKFNPICSFPTIIIGETVIVGFKEKEIKEALGL</sequence>
<accession>A0A0F9K3B0</accession>
<dbReference type="Gene3D" id="3.40.30.10">
    <property type="entry name" value="Glutaredoxin"/>
    <property type="match status" value="1"/>
</dbReference>
<protein>
    <recommendedName>
        <fullName evidence="1">Glutaredoxin domain-containing protein</fullName>
    </recommendedName>
</protein>
<organism evidence="2">
    <name type="scientific">marine sediment metagenome</name>
    <dbReference type="NCBI Taxonomy" id="412755"/>
    <lineage>
        <taxon>unclassified sequences</taxon>
        <taxon>metagenomes</taxon>
        <taxon>ecological metagenomes</taxon>
    </lineage>
</organism>
<proteinExistence type="predicted"/>
<evidence type="ECO:0000259" key="1">
    <source>
        <dbReference type="Pfam" id="PF00462"/>
    </source>
</evidence>
<dbReference type="SUPFAM" id="SSF52833">
    <property type="entry name" value="Thioredoxin-like"/>
    <property type="match status" value="1"/>
</dbReference>